<dbReference type="GO" id="GO:0016491">
    <property type="term" value="F:oxidoreductase activity"/>
    <property type="evidence" value="ECO:0007669"/>
    <property type="project" value="InterPro"/>
</dbReference>
<proteinExistence type="predicted"/>
<sequence length="388" mass="43011">MKKVLILGGGFAGVQTAIELQKSNQFEVTLVSDRDYLYIYPISIWVPVRNAEFNDVKVPLADIRRKYPFELVIDKVKEIHSADHQVVCENQTLKYDYLVVAFGADKMKHKGIENTLSICGKPEVSLAIRDEIDALIQKGSGKIAVGFGGNPKDKSAVRGGPGFELMFNIHNLLKKKSIRQNFELTFFAPMEEPGARMGKGALPMLNKLFDRYQVGKRFGKKITGFEPGSVVFEDESKLEADLILFIPASAGHSVLQASDLPLTEAGFIQIDNFCQVRGLPDVYAIGDIAAIEGPEWIAKQGHIAEFMGRNAAHNIIESEKGTSNKKGYQEHLNILCVMDTGDGAAFVFRNSQKSFLIPMPVVGHWMKKGWGTYSKLTKVGKFPRLPGM</sequence>
<reference evidence="2" key="1">
    <citation type="journal article" date="2020" name="Int. J. Syst. Evol. Microbiol.">
        <title>Aquipluma nitroreducens gen. nov. sp. nov., a novel facultatively anaerobic bacterium isolated from a freshwater lake.</title>
        <authorList>
            <person name="Watanabe M."/>
            <person name="Kojima H."/>
            <person name="Fukui M."/>
        </authorList>
    </citation>
    <scope>NUCLEOTIDE SEQUENCE</scope>
    <source>
        <strain evidence="2">MeG22</strain>
    </source>
</reference>
<dbReference type="PANTHER" id="PTHR43755">
    <property type="match status" value="1"/>
</dbReference>
<evidence type="ECO:0000259" key="1">
    <source>
        <dbReference type="Pfam" id="PF07992"/>
    </source>
</evidence>
<dbReference type="RefSeq" id="WP_318351167.1">
    <property type="nucleotide sequence ID" value="NZ_AP018694.1"/>
</dbReference>
<evidence type="ECO:0000313" key="2">
    <source>
        <dbReference type="EMBL" id="BBE18242.1"/>
    </source>
</evidence>
<dbReference type="Gene3D" id="3.50.50.100">
    <property type="match status" value="1"/>
</dbReference>
<dbReference type="SUPFAM" id="SSF51905">
    <property type="entry name" value="FAD/NAD(P)-binding domain"/>
    <property type="match status" value="1"/>
</dbReference>
<dbReference type="AlphaFoldDB" id="A0A5K7S9J9"/>
<feature type="domain" description="FAD/NAD(P)-binding" evidence="1">
    <location>
        <begin position="2"/>
        <end position="293"/>
    </location>
</feature>
<dbReference type="KEGG" id="anf:AQPE_2404"/>
<dbReference type="EMBL" id="AP018694">
    <property type="protein sequence ID" value="BBE18242.1"/>
    <property type="molecule type" value="Genomic_DNA"/>
</dbReference>
<dbReference type="InterPro" id="IPR052541">
    <property type="entry name" value="SQRD"/>
</dbReference>
<keyword evidence="3" id="KW-1185">Reference proteome</keyword>
<name>A0A5K7S9J9_9BACT</name>
<dbReference type="InterPro" id="IPR023753">
    <property type="entry name" value="FAD/NAD-binding_dom"/>
</dbReference>
<organism evidence="2 3">
    <name type="scientific">Aquipluma nitroreducens</name>
    <dbReference type="NCBI Taxonomy" id="2010828"/>
    <lineage>
        <taxon>Bacteria</taxon>
        <taxon>Pseudomonadati</taxon>
        <taxon>Bacteroidota</taxon>
        <taxon>Bacteroidia</taxon>
        <taxon>Marinilabiliales</taxon>
        <taxon>Prolixibacteraceae</taxon>
        <taxon>Aquipluma</taxon>
    </lineage>
</organism>
<gene>
    <name evidence="2" type="ORF">AQPE_2404</name>
</gene>
<dbReference type="Proteomes" id="UP001193389">
    <property type="component" value="Chromosome"/>
</dbReference>
<dbReference type="InterPro" id="IPR036188">
    <property type="entry name" value="FAD/NAD-bd_sf"/>
</dbReference>
<evidence type="ECO:0000313" key="3">
    <source>
        <dbReference type="Proteomes" id="UP001193389"/>
    </source>
</evidence>
<protein>
    <submittedName>
        <fullName evidence="2">FAD-dependent pyridine nucleotide-disulphide oxidoreductase</fullName>
    </submittedName>
</protein>
<dbReference type="Pfam" id="PF07992">
    <property type="entry name" value="Pyr_redox_2"/>
    <property type="match status" value="1"/>
</dbReference>
<dbReference type="PANTHER" id="PTHR43755:SF1">
    <property type="entry name" value="FAD-DEPENDENT PYRIDINE NUCLEOTIDE-DISULPHIDE OXIDOREDUCTASE"/>
    <property type="match status" value="1"/>
</dbReference>
<accession>A0A5K7S9J9</accession>